<feature type="domain" description="Beta-lactamase-related" evidence="1">
    <location>
        <begin position="6"/>
        <end position="92"/>
    </location>
</feature>
<name>X7ZXV0_MYCXE</name>
<organism evidence="2">
    <name type="scientific">Mycobacterium xenopi 4042</name>
    <dbReference type="NCBI Taxonomy" id="1299334"/>
    <lineage>
        <taxon>Bacteria</taxon>
        <taxon>Bacillati</taxon>
        <taxon>Actinomycetota</taxon>
        <taxon>Actinomycetes</taxon>
        <taxon>Mycobacteriales</taxon>
        <taxon>Mycobacteriaceae</taxon>
        <taxon>Mycobacterium</taxon>
    </lineage>
</organism>
<evidence type="ECO:0000259" key="1">
    <source>
        <dbReference type="Pfam" id="PF00144"/>
    </source>
</evidence>
<dbReference type="Pfam" id="PF00144">
    <property type="entry name" value="Beta-lactamase"/>
    <property type="match status" value="1"/>
</dbReference>
<dbReference type="SUPFAM" id="SSF56601">
    <property type="entry name" value="beta-lactamase/transpeptidase-like"/>
    <property type="match status" value="1"/>
</dbReference>
<proteinExistence type="predicted"/>
<accession>X7ZXV0</accession>
<dbReference type="AlphaFoldDB" id="X7ZXV0"/>
<evidence type="ECO:0000313" key="2">
    <source>
        <dbReference type="EMBL" id="EUA23460.1"/>
    </source>
</evidence>
<sequence>MLDRSERLKAFSKWRLTYPPGTKLQFHLTSAAWVIGELCERITGQPIAQYLRETLTGPLGLDSIEIGPSVDRQGDVARFIRTDDDDSDVNPWGPGIWRGQRSLQPESPATRWSPPRRTWRPGIRRCCRHPCGGARSLKMRCGSA</sequence>
<dbReference type="InterPro" id="IPR012338">
    <property type="entry name" value="Beta-lactam/transpept-like"/>
</dbReference>
<dbReference type="InterPro" id="IPR001466">
    <property type="entry name" value="Beta-lactam-related"/>
</dbReference>
<dbReference type="Gene3D" id="3.40.710.10">
    <property type="entry name" value="DD-peptidase/beta-lactamase superfamily"/>
    <property type="match status" value="1"/>
</dbReference>
<dbReference type="EMBL" id="JAOB01000069">
    <property type="protein sequence ID" value="EUA23460.1"/>
    <property type="molecule type" value="Genomic_DNA"/>
</dbReference>
<dbReference type="PATRIC" id="fig|1299334.3.peg.7123"/>
<protein>
    <submittedName>
        <fullName evidence="2">Beta-lactamase family protein</fullName>
    </submittedName>
</protein>
<gene>
    <name evidence="2" type="ORF">I553_5165</name>
</gene>
<reference evidence="2" key="1">
    <citation type="submission" date="2014-01" db="EMBL/GenBank/DDBJ databases">
        <authorList>
            <person name="Brown-Elliot B."/>
            <person name="Wallace R."/>
            <person name="Lenaerts A."/>
            <person name="Ordway D."/>
            <person name="DeGroote M.A."/>
            <person name="Parker T."/>
            <person name="Sizemore C."/>
            <person name="Tallon L.J."/>
            <person name="Sadzewicz L.K."/>
            <person name="Sengamalay N."/>
            <person name="Fraser C.M."/>
            <person name="Hine E."/>
            <person name="Shefchek K.A."/>
            <person name="Das S.P."/>
            <person name="Tettelin H."/>
        </authorList>
    </citation>
    <scope>NUCLEOTIDE SEQUENCE [LARGE SCALE GENOMIC DNA]</scope>
    <source>
        <strain evidence="2">4042</strain>
    </source>
</reference>
<comment type="caution">
    <text evidence="2">The sequence shown here is derived from an EMBL/GenBank/DDBJ whole genome shotgun (WGS) entry which is preliminary data.</text>
</comment>